<gene>
    <name evidence="1" type="ORF">I553_9733</name>
</gene>
<comment type="caution">
    <text evidence="1">The sequence shown here is derived from an EMBL/GenBank/DDBJ whole genome shotgun (WGS) entry which is preliminary data.</text>
</comment>
<proteinExistence type="predicted"/>
<name>X7YN89_MYCXE</name>
<dbReference type="PATRIC" id="fig|1299334.3.peg.9225"/>
<dbReference type="EMBL" id="JAOB01000090">
    <property type="protein sequence ID" value="EUA08677.1"/>
    <property type="molecule type" value="Genomic_DNA"/>
</dbReference>
<accession>X7YN89</accession>
<dbReference type="AlphaFoldDB" id="X7YN89"/>
<organism evidence="1">
    <name type="scientific">Mycobacterium xenopi 4042</name>
    <dbReference type="NCBI Taxonomy" id="1299334"/>
    <lineage>
        <taxon>Bacteria</taxon>
        <taxon>Bacillati</taxon>
        <taxon>Actinomycetota</taxon>
        <taxon>Actinomycetes</taxon>
        <taxon>Mycobacteriales</taxon>
        <taxon>Mycobacteriaceae</taxon>
        <taxon>Mycobacterium</taxon>
    </lineage>
</organism>
<sequence length="51" mass="5369">MAGASCRRECASGLKFSSALPPELARVTLAARIGDQKRAAEVLGDARIVVR</sequence>
<reference evidence="1" key="1">
    <citation type="submission" date="2014-01" db="EMBL/GenBank/DDBJ databases">
        <authorList>
            <person name="Brown-Elliot B."/>
            <person name="Wallace R."/>
            <person name="Lenaerts A."/>
            <person name="Ordway D."/>
            <person name="DeGroote M.A."/>
            <person name="Parker T."/>
            <person name="Sizemore C."/>
            <person name="Tallon L.J."/>
            <person name="Sadzewicz L.K."/>
            <person name="Sengamalay N."/>
            <person name="Fraser C.M."/>
            <person name="Hine E."/>
            <person name="Shefchek K.A."/>
            <person name="Das S.P."/>
            <person name="Tettelin H."/>
        </authorList>
    </citation>
    <scope>NUCLEOTIDE SEQUENCE [LARGE SCALE GENOMIC DNA]</scope>
    <source>
        <strain evidence="1">4042</strain>
    </source>
</reference>
<evidence type="ECO:0000313" key="1">
    <source>
        <dbReference type="EMBL" id="EUA08677.1"/>
    </source>
</evidence>
<protein>
    <submittedName>
        <fullName evidence="1">Uncharacterized protein</fullName>
    </submittedName>
</protein>